<reference evidence="2" key="1">
    <citation type="submission" date="2018-07" db="EMBL/GenBank/DDBJ databases">
        <authorList>
            <consortium name="GenomeTrakr network: Whole genome sequencing for foodborne pathogen traceback"/>
        </authorList>
    </citation>
    <scope>NUCLEOTIDE SEQUENCE</scope>
    <source>
        <strain evidence="2">CFSAN046216</strain>
    </source>
</reference>
<name>A0A5U4SFU5_SALER</name>
<dbReference type="AlphaFoldDB" id="A0A5U4SFU5"/>
<dbReference type="PANTHER" id="PTHR39639">
    <property type="entry name" value="CHROMOSOME 16, WHOLE GENOME SHOTGUN SEQUENCE"/>
    <property type="match status" value="1"/>
</dbReference>
<dbReference type="Pfam" id="PF03235">
    <property type="entry name" value="GmrSD_N"/>
    <property type="match status" value="1"/>
</dbReference>
<dbReference type="PANTHER" id="PTHR39639:SF1">
    <property type="entry name" value="DUF262 DOMAIN-CONTAINING PROTEIN"/>
    <property type="match status" value="1"/>
</dbReference>
<evidence type="ECO:0000259" key="1">
    <source>
        <dbReference type="Pfam" id="PF03235"/>
    </source>
</evidence>
<dbReference type="EMBL" id="AAGOCO010000033">
    <property type="protein sequence ID" value="EBQ1676302.1"/>
    <property type="molecule type" value="Genomic_DNA"/>
</dbReference>
<accession>A0A5U4SFU5</accession>
<gene>
    <name evidence="2" type="ORF">A0212_21785</name>
</gene>
<organism evidence="2">
    <name type="scientific">Salmonella enterica</name>
    <name type="common">Salmonella choleraesuis</name>
    <dbReference type="NCBI Taxonomy" id="28901"/>
    <lineage>
        <taxon>Bacteria</taxon>
        <taxon>Pseudomonadati</taxon>
        <taxon>Pseudomonadota</taxon>
        <taxon>Gammaproteobacteria</taxon>
        <taxon>Enterobacterales</taxon>
        <taxon>Enterobacteriaceae</taxon>
        <taxon>Salmonella</taxon>
    </lineage>
</organism>
<sequence>MKVRSTDPDLSTIYNRIKNEQIDLQPDFQRGEVWTSSKKKLLIDTILREWQVPPIHVILNDDDITQEVLDGQQRLCTIRDFMDDKIKINGNLKPYNNDLMEVHGSTFSRLPKKLKLKFERYAIRIFEIYEYEKGEPGELFNRLNQSLTLTGAEKRNAYVGGTRKQIKEFVNQLNDLNVGKEFLGFSDLRMAYHDLFARLGYLLELKDLTANPSDKDLEDLYREDRLFSDEVVTALQNAIYTIATIKDEVSNNSVNVHITKASIFSWLFFISM</sequence>
<evidence type="ECO:0000313" key="2">
    <source>
        <dbReference type="EMBL" id="EBQ1676302.1"/>
    </source>
</evidence>
<dbReference type="InterPro" id="IPR004919">
    <property type="entry name" value="GmrSD_N"/>
</dbReference>
<feature type="non-terminal residue" evidence="2">
    <location>
        <position position="272"/>
    </location>
</feature>
<proteinExistence type="predicted"/>
<protein>
    <submittedName>
        <fullName evidence="2">DUF262 domain-containing protein</fullName>
    </submittedName>
</protein>
<comment type="caution">
    <text evidence="2">The sequence shown here is derived from an EMBL/GenBank/DDBJ whole genome shotgun (WGS) entry which is preliminary data.</text>
</comment>
<feature type="domain" description="GmrSD restriction endonucleases N-terminal" evidence="1">
    <location>
        <begin position="11"/>
        <end position="159"/>
    </location>
</feature>